<feature type="domain" description="Kringle" evidence="4">
    <location>
        <begin position="303"/>
        <end position="383"/>
    </location>
</feature>
<dbReference type="Proteomes" id="UP000677054">
    <property type="component" value="Unassembled WGS sequence"/>
</dbReference>
<dbReference type="PANTHER" id="PTHR24261:SF7">
    <property type="entry name" value="KRINGLE DOMAIN-CONTAINING PROTEIN"/>
    <property type="match status" value="1"/>
</dbReference>
<dbReference type="InterPro" id="IPR050759">
    <property type="entry name" value="Serine_protease_kringle"/>
</dbReference>
<protein>
    <recommendedName>
        <fullName evidence="4">Kringle domain-containing protein</fullName>
    </recommendedName>
</protein>
<reference evidence="5" key="1">
    <citation type="submission" date="2020-11" db="EMBL/GenBank/DDBJ databases">
        <authorList>
            <person name="Tran Van P."/>
        </authorList>
    </citation>
    <scope>NUCLEOTIDE SEQUENCE</scope>
</reference>
<dbReference type="Pfam" id="PF00051">
    <property type="entry name" value="Kringle"/>
    <property type="match status" value="5"/>
</dbReference>
<accession>A0A7R9A626</accession>
<keyword evidence="6" id="KW-1185">Reference proteome</keyword>
<keyword evidence="2 3" id="KW-1015">Disulfide bond</keyword>
<feature type="domain" description="Kringle" evidence="4">
    <location>
        <begin position="198"/>
        <end position="277"/>
    </location>
</feature>
<dbReference type="InterPro" id="IPR038178">
    <property type="entry name" value="Kringle_sf"/>
</dbReference>
<dbReference type="OrthoDB" id="2431000at2759"/>
<sequence>MGTVNVTKTGKRCLTWNSAEVKPYIEKDGQMSNFFGGIPTEMNFCRNPDFHKMPGCFVNDSDVLLWEDCRIPLCDDQIGVEALQIYPECRMTTMGKEYRGTQSITQDGYECFAWKEIPHHLNIRDILKEHLPGDETESVLNREYIYEFISKQDLNYCRNPTSAEQPWCFVNIGYDWEFCNIPFCPGHKEPVECRLTEEGWEYAGFKNVDAAGRKCQPWLTSNATRFQLLNFLAFADESIDYSFNYCRNPDPNDENLWCFTEDEETLNGRSQCNVPFCYEVYERSALEGKPAQGYPECLQTKMGKEYVGTTRETMTGLPCLRWDSQPYGKLEDFDPKLSYDNHFRFGNAASHQDFCRNPTLKNQPWCFVADPDMKWDFCDIPLCPNYPKKTECKWTHKGEEYAGTLDVTMSGRTCLPWNDSGLLEQFWPRFPEDVRSENHNFCRNPTGRKDLAYCFVGFNETEKTFEACNIPFCPFHFLP</sequence>
<dbReference type="SUPFAM" id="SSF57440">
    <property type="entry name" value="Kringle-like"/>
    <property type="match status" value="5"/>
</dbReference>
<evidence type="ECO:0000259" key="4">
    <source>
        <dbReference type="PROSITE" id="PS50070"/>
    </source>
</evidence>
<dbReference type="EMBL" id="LR900235">
    <property type="protein sequence ID" value="CAD7244816.1"/>
    <property type="molecule type" value="Genomic_DNA"/>
</dbReference>
<dbReference type="PRINTS" id="PR00018">
    <property type="entry name" value="KRINGLE"/>
</dbReference>
<evidence type="ECO:0000313" key="5">
    <source>
        <dbReference type="EMBL" id="CAD7244816.1"/>
    </source>
</evidence>
<evidence type="ECO:0000313" key="6">
    <source>
        <dbReference type="Proteomes" id="UP000677054"/>
    </source>
</evidence>
<organism evidence="5">
    <name type="scientific">Darwinula stevensoni</name>
    <dbReference type="NCBI Taxonomy" id="69355"/>
    <lineage>
        <taxon>Eukaryota</taxon>
        <taxon>Metazoa</taxon>
        <taxon>Ecdysozoa</taxon>
        <taxon>Arthropoda</taxon>
        <taxon>Crustacea</taxon>
        <taxon>Oligostraca</taxon>
        <taxon>Ostracoda</taxon>
        <taxon>Podocopa</taxon>
        <taxon>Podocopida</taxon>
        <taxon>Darwinulocopina</taxon>
        <taxon>Darwinuloidea</taxon>
        <taxon>Darwinulidae</taxon>
        <taxon>Darwinula</taxon>
    </lineage>
</organism>
<keyword evidence="1 3" id="KW-0420">Kringle</keyword>
<evidence type="ECO:0000256" key="3">
    <source>
        <dbReference type="PROSITE-ProRule" id="PRU00121"/>
    </source>
</evidence>
<name>A0A7R9A626_9CRUS</name>
<feature type="disulfide bond" evidence="3">
    <location>
        <begin position="355"/>
        <end position="378"/>
    </location>
</feature>
<dbReference type="InterPro" id="IPR013806">
    <property type="entry name" value="Kringle-like"/>
</dbReference>
<dbReference type="AlphaFoldDB" id="A0A7R9A626"/>
<dbReference type="PROSITE" id="PS50070">
    <property type="entry name" value="KRINGLE_2"/>
    <property type="match status" value="5"/>
</dbReference>
<dbReference type="EMBL" id="CAJPEV010000718">
    <property type="protein sequence ID" value="CAG0887876.1"/>
    <property type="molecule type" value="Genomic_DNA"/>
</dbReference>
<evidence type="ECO:0000256" key="1">
    <source>
        <dbReference type="ARBA" id="ARBA00022572"/>
    </source>
</evidence>
<dbReference type="PANTHER" id="PTHR24261">
    <property type="entry name" value="PLASMINOGEN-RELATED"/>
    <property type="match status" value="1"/>
</dbReference>
<proteinExistence type="predicted"/>
<dbReference type="PROSITE" id="PS00021">
    <property type="entry name" value="KRINGLE_1"/>
    <property type="match status" value="4"/>
</dbReference>
<gene>
    <name evidence="5" type="ORF">DSTB1V02_LOCUS4703</name>
</gene>
<comment type="caution">
    <text evidence="3">Lacks conserved residue(s) required for the propagation of feature annotation.</text>
</comment>
<feature type="domain" description="Kringle" evidence="4">
    <location>
        <begin position="397"/>
        <end position="473"/>
    </location>
</feature>
<dbReference type="SMART" id="SM00130">
    <property type="entry name" value="KR"/>
    <property type="match status" value="5"/>
</dbReference>
<evidence type="ECO:0000256" key="2">
    <source>
        <dbReference type="ARBA" id="ARBA00023157"/>
    </source>
</evidence>
<dbReference type="Gene3D" id="2.40.20.10">
    <property type="entry name" value="Plasminogen Kringle 4"/>
    <property type="match status" value="5"/>
</dbReference>
<dbReference type="InterPro" id="IPR000001">
    <property type="entry name" value="Kringle"/>
</dbReference>
<feature type="domain" description="Kringle" evidence="4">
    <location>
        <begin position="1"/>
        <end position="74"/>
    </location>
</feature>
<dbReference type="InterPro" id="IPR018056">
    <property type="entry name" value="Kringle_CS"/>
</dbReference>
<feature type="domain" description="Kringle" evidence="4">
    <location>
        <begin position="95"/>
        <end position="184"/>
    </location>
</feature>